<dbReference type="GO" id="GO:0005576">
    <property type="term" value="C:extracellular region"/>
    <property type="evidence" value="ECO:0007669"/>
    <property type="project" value="UniProtKB-SubCell"/>
</dbReference>
<keyword evidence="9" id="KW-1185">Reference proteome</keyword>
<dbReference type="PANTHER" id="PTHR45742:SF8">
    <property type="entry name" value="FLOCCULATION PROTEIN FLO11"/>
    <property type="match status" value="1"/>
</dbReference>
<evidence type="ECO:0000256" key="2">
    <source>
        <dbReference type="ARBA" id="ARBA00022525"/>
    </source>
</evidence>
<dbReference type="AlphaFoldDB" id="A0A0V0R322"/>
<name>A0A0V0R322_PSEPJ</name>
<feature type="signal peptide" evidence="6">
    <location>
        <begin position="1"/>
        <end position="21"/>
    </location>
</feature>
<keyword evidence="4" id="KW-1015">Disulfide bond</keyword>
<comment type="subcellular location">
    <subcellularLocation>
        <location evidence="1">Secreted</location>
    </subcellularLocation>
</comment>
<evidence type="ECO:0000256" key="6">
    <source>
        <dbReference type="SAM" id="SignalP"/>
    </source>
</evidence>
<reference evidence="8 9" key="1">
    <citation type="journal article" date="2015" name="Sci. Rep.">
        <title>Genome of the facultative scuticociliatosis pathogen Pseudocohnilembus persalinus provides insight into its virulence through horizontal gene transfer.</title>
        <authorList>
            <person name="Xiong J."/>
            <person name="Wang G."/>
            <person name="Cheng J."/>
            <person name="Tian M."/>
            <person name="Pan X."/>
            <person name="Warren A."/>
            <person name="Jiang C."/>
            <person name="Yuan D."/>
            <person name="Miao W."/>
        </authorList>
    </citation>
    <scope>NUCLEOTIDE SEQUENCE [LARGE SCALE GENOMIC DNA]</scope>
    <source>
        <strain evidence="8">36N120E</strain>
    </source>
</reference>
<gene>
    <name evidence="8" type="ORF">PPERSA_07999</name>
</gene>
<keyword evidence="6" id="KW-0732">Signal</keyword>
<organism evidence="8 9">
    <name type="scientific">Pseudocohnilembus persalinus</name>
    <name type="common">Ciliate</name>
    <dbReference type="NCBI Taxonomy" id="266149"/>
    <lineage>
        <taxon>Eukaryota</taxon>
        <taxon>Sar</taxon>
        <taxon>Alveolata</taxon>
        <taxon>Ciliophora</taxon>
        <taxon>Intramacronucleata</taxon>
        <taxon>Oligohymenophorea</taxon>
        <taxon>Scuticociliatia</taxon>
        <taxon>Philasterida</taxon>
        <taxon>Pseudocohnilembidae</taxon>
        <taxon>Pseudocohnilembus</taxon>
    </lineage>
</organism>
<dbReference type="EMBL" id="LDAU01000058">
    <property type="protein sequence ID" value="KRX08688.1"/>
    <property type="molecule type" value="Genomic_DNA"/>
</dbReference>
<sequence>MNKLNFSFVIVTLIFIVIAQSHVSNKAQVSPGEILNQGYNNQNQQQQNAFKQQEKRDMQITVQETSQQQKQQNQTQSEQKYEPPAAEPTLNSNCNKIIPGLDGLGVGVDLLYLDTKQNLFQYSCNNNVVSLDGQYQILDGISNQVLLQLNQQQVPLVAQSVQQYQSFKLSVFNTDINTSQCSEYAFKLGIVAAGLNADENQIEQKLQNQNQIFQFMSTKFKTYNSKIAQYGSLKLNNQFAYDLGQLPDKYDMDTYVKFFKKWGTHYREAIVLGGEISLKGFTSTSYLTDESITELKDNFDSQFSQQLQNNGLTLNLIPNDILNPNIDSMYQQSTDFNPLHIEGGHKSTQSLQNWAESLFERPVVVQQTLVNITNIIENNMLPAAIAGKKKILSTNINQGLKDYLINSSGCTDPKAINYDKNAKIKDGSCYYSALYGTYQTATGNCPFNFASKYQLLNPITKGYSCPSGTLAKQVGIYTVNGCDLKQYFCIRENLDFNQYDIDQVLLVCQARYMSSVFYENSQQYLCNSEEKENVFQMKDLPNKIIYTCTQNWCMDQESQGVSNFMNQHVGTCSGYTVNASAEQEAIDDCSNGCLIRYGLVQLGNDCDLNQYLCLQNQFDNQCVNV</sequence>
<evidence type="ECO:0000256" key="1">
    <source>
        <dbReference type="ARBA" id="ARBA00004613"/>
    </source>
</evidence>
<keyword evidence="2" id="KW-0964">Secreted</keyword>
<evidence type="ECO:0000256" key="4">
    <source>
        <dbReference type="ARBA" id="ARBA00023157"/>
    </source>
</evidence>
<dbReference type="PROSITE" id="PS51412">
    <property type="entry name" value="MACPF_2"/>
    <property type="match status" value="1"/>
</dbReference>
<feature type="chain" id="PRO_5006867672" description="MACPF domain-containing protein" evidence="6">
    <location>
        <begin position="22"/>
        <end position="625"/>
    </location>
</feature>
<dbReference type="InterPro" id="IPR020864">
    <property type="entry name" value="MACPF"/>
</dbReference>
<feature type="compositionally biased region" description="Low complexity" evidence="5">
    <location>
        <begin position="63"/>
        <end position="78"/>
    </location>
</feature>
<protein>
    <recommendedName>
        <fullName evidence="7">MACPF domain-containing protein</fullName>
    </recommendedName>
</protein>
<feature type="domain" description="MACPF" evidence="7">
    <location>
        <begin position="87"/>
        <end position="407"/>
    </location>
</feature>
<dbReference type="GO" id="GO:0031640">
    <property type="term" value="P:killing of cells of another organism"/>
    <property type="evidence" value="ECO:0007669"/>
    <property type="project" value="UniProtKB-KW"/>
</dbReference>
<evidence type="ECO:0000256" key="5">
    <source>
        <dbReference type="SAM" id="MobiDB-lite"/>
    </source>
</evidence>
<evidence type="ECO:0000259" key="7">
    <source>
        <dbReference type="PROSITE" id="PS51412"/>
    </source>
</evidence>
<comment type="caution">
    <text evidence="8">The sequence shown here is derived from an EMBL/GenBank/DDBJ whole genome shotgun (WGS) entry which is preliminary data.</text>
</comment>
<evidence type="ECO:0000256" key="3">
    <source>
        <dbReference type="ARBA" id="ARBA00022852"/>
    </source>
</evidence>
<dbReference type="PANTHER" id="PTHR45742">
    <property type="entry name" value="COMPLEMENT COMPONENT C6"/>
    <property type="match status" value="1"/>
</dbReference>
<dbReference type="InParanoid" id="A0A0V0R322"/>
<feature type="region of interest" description="Disordered" evidence="5">
    <location>
        <begin position="62"/>
        <end position="90"/>
    </location>
</feature>
<proteinExistence type="predicted"/>
<dbReference type="SMART" id="SM00457">
    <property type="entry name" value="MACPF"/>
    <property type="match status" value="1"/>
</dbReference>
<dbReference type="Proteomes" id="UP000054937">
    <property type="component" value="Unassembled WGS sequence"/>
</dbReference>
<accession>A0A0V0R322</accession>
<evidence type="ECO:0000313" key="9">
    <source>
        <dbReference type="Proteomes" id="UP000054937"/>
    </source>
</evidence>
<dbReference type="Pfam" id="PF01823">
    <property type="entry name" value="MACPF"/>
    <property type="match status" value="1"/>
</dbReference>
<keyword evidence="3" id="KW-0204">Cytolysis</keyword>
<evidence type="ECO:0000313" key="8">
    <source>
        <dbReference type="EMBL" id="KRX08688.1"/>
    </source>
</evidence>
<dbReference type="OrthoDB" id="5950457at2759"/>